<comment type="caution">
    <text evidence="1">The sequence shown here is derived from an EMBL/GenBank/DDBJ whole genome shotgun (WGS) entry which is preliminary data.</text>
</comment>
<evidence type="ECO:0000313" key="2">
    <source>
        <dbReference type="Proteomes" id="UP000284794"/>
    </source>
</evidence>
<proteinExistence type="predicted"/>
<dbReference type="InterPro" id="IPR037481">
    <property type="entry name" value="LacX"/>
</dbReference>
<gene>
    <name evidence="1" type="ORF">DW811_10180</name>
</gene>
<organism evidence="1 2">
    <name type="scientific">Lachnospira eligens</name>
    <dbReference type="NCBI Taxonomy" id="39485"/>
    <lineage>
        <taxon>Bacteria</taxon>
        <taxon>Bacillati</taxon>
        <taxon>Bacillota</taxon>
        <taxon>Clostridia</taxon>
        <taxon>Lachnospirales</taxon>
        <taxon>Lachnospiraceae</taxon>
        <taxon>Lachnospira</taxon>
    </lineage>
</organism>
<sequence length="303" mass="35199">MVYNKENMYGKEANMAEYVLENNILKVTVDSKGCEIRDVLCKTDNTHRMWNANPEGWKRVAPVLFPLIGKYKDNQSIYNGKVYEMGQHGFARDMEFTLVKHNDGMLVMRLESDESTKEKYPFDFALELEYHLIDNEIKEVYRVINKDNVMMHFSIGGHPAFVTPENDASMAGCKIRFDADRIIYHLIGDYQLMARDEYELPLINHEYTIQEDSFEKDAFIIEGGQAETVSLVKNEKPFVTVKFDTPVFGLWSCKSKNVPFVCIEPWYGRTDAIDFTGELKDREYSNHLDAGEVFEKSFSILFY</sequence>
<dbReference type="GO" id="GO:0016853">
    <property type="term" value="F:isomerase activity"/>
    <property type="evidence" value="ECO:0007669"/>
    <property type="project" value="InterPro"/>
</dbReference>
<dbReference type="SUPFAM" id="SSF74650">
    <property type="entry name" value="Galactose mutarotase-like"/>
    <property type="match status" value="1"/>
</dbReference>
<dbReference type="EMBL" id="QSIS01000014">
    <property type="protein sequence ID" value="RHD07265.1"/>
    <property type="molecule type" value="Genomic_DNA"/>
</dbReference>
<protein>
    <submittedName>
        <fullName evidence="1">Aldose 1-epimerase family protein</fullName>
    </submittedName>
</protein>
<dbReference type="Pfam" id="PF01263">
    <property type="entry name" value="Aldose_epim"/>
    <property type="match status" value="1"/>
</dbReference>
<evidence type="ECO:0000313" key="1">
    <source>
        <dbReference type="EMBL" id="RHD07265.1"/>
    </source>
</evidence>
<dbReference type="Gene3D" id="2.70.98.10">
    <property type="match status" value="1"/>
</dbReference>
<dbReference type="Proteomes" id="UP000284794">
    <property type="component" value="Unassembled WGS sequence"/>
</dbReference>
<name>A0A414D9Q6_9FIRM</name>
<dbReference type="InterPro" id="IPR008183">
    <property type="entry name" value="Aldose_1/G6P_1-epimerase"/>
</dbReference>
<dbReference type="InterPro" id="IPR014718">
    <property type="entry name" value="GH-type_carb-bd"/>
</dbReference>
<accession>A0A414D9Q6</accession>
<dbReference type="AlphaFoldDB" id="A0A414D9Q6"/>
<dbReference type="GO" id="GO:0030246">
    <property type="term" value="F:carbohydrate binding"/>
    <property type="evidence" value="ECO:0007669"/>
    <property type="project" value="InterPro"/>
</dbReference>
<reference evidence="1 2" key="1">
    <citation type="submission" date="2018-08" db="EMBL/GenBank/DDBJ databases">
        <title>A genome reference for cultivated species of the human gut microbiota.</title>
        <authorList>
            <person name="Zou Y."/>
            <person name="Xue W."/>
            <person name="Luo G."/>
        </authorList>
    </citation>
    <scope>NUCLEOTIDE SEQUENCE [LARGE SCALE GENOMIC DNA]</scope>
    <source>
        <strain evidence="1 2">AM32-2AC</strain>
    </source>
</reference>
<dbReference type="GO" id="GO:0005975">
    <property type="term" value="P:carbohydrate metabolic process"/>
    <property type="evidence" value="ECO:0007669"/>
    <property type="project" value="InterPro"/>
</dbReference>
<dbReference type="CDD" id="cd09024">
    <property type="entry name" value="Aldose_epim_lacX"/>
    <property type="match status" value="1"/>
</dbReference>
<dbReference type="InterPro" id="IPR011013">
    <property type="entry name" value="Gal_mutarotase_sf_dom"/>
</dbReference>